<proteinExistence type="predicted"/>
<organism evidence="1 2">
    <name type="scientific">Candidatus Parvarchaeum acidophilus ARMAN-5</name>
    <dbReference type="NCBI Taxonomy" id="662762"/>
    <lineage>
        <taxon>Archaea</taxon>
        <taxon>Candidatus Parvarchaeota</taxon>
        <taxon>Candidatus Parvarchaeum</taxon>
    </lineage>
</organism>
<dbReference type="EMBL" id="GG745544">
    <property type="protein sequence ID" value="EFD93209.1"/>
    <property type="molecule type" value="Genomic_DNA"/>
</dbReference>
<reference evidence="1 2" key="1">
    <citation type="journal article" date="2010" name="Proc. Natl. Acad. Sci. U.S.A.">
        <title>Enigmatic, ultrasmall, uncultivated Archaea.</title>
        <authorList>
            <person name="Baker B.J."/>
            <person name="Comolli L.R."/>
            <person name="Dick G.J."/>
            <person name="Hauser L.J."/>
            <person name="Hyatt D."/>
            <person name="Dill B.D."/>
            <person name="Land M.L."/>
            <person name="Verberkmoes N.C."/>
            <person name="Hettich R.L."/>
            <person name="Banfield J.F."/>
        </authorList>
    </citation>
    <scope>NUCLEOTIDE SEQUENCE [LARGE SCALE GENOMIC DNA]</scope>
</reference>
<sequence>YPNKPSSSTTTCVDAIFCSRSSDATENYTPSGYIPDLISNAPIHWKGLLSTNYSYYGYYVTNGPGYSLIGPNDGQMSCPTTEIPGPNINITQYFMQYGCTTQLTTDTWFVIELAPVCPTS</sequence>
<evidence type="ECO:0000313" key="2">
    <source>
        <dbReference type="Proteomes" id="UP000009376"/>
    </source>
</evidence>
<dbReference type="AlphaFoldDB" id="D6GU80"/>
<protein>
    <submittedName>
        <fullName evidence="1">Uncharacterized protein</fullName>
    </submittedName>
</protein>
<dbReference type="Proteomes" id="UP000009376">
    <property type="component" value="Unassembled WGS sequence"/>
</dbReference>
<evidence type="ECO:0000313" key="1">
    <source>
        <dbReference type="EMBL" id="EFD93209.1"/>
    </source>
</evidence>
<accession>D6GU80</accession>
<gene>
    <name evidence="1" type="ORF">BJBARM5_1097</name>
</gene>
<name>D6GU80_PARA5</name>
<feature type="non-terminal residue" evidence="1">
    <location>
        <position position="1"/>
    </location>
</feature>